<protein>
    <submittedName>
        <fullName evidence="2">Uncharacterized protein</fullName>
    </submittedName>
</protein>
<evidence type="ECO:0000256" key="1">
    <source>
        <dbReference type="SAM" id="MobiDB-lite"/>
    </source>
</evidence>
<reference evidence="2" key="2">
    <citation type="submission" date="2025-09" db="UniProtKB">
        <authorList>
            <consortium name="Ensembl"/>
        </authorList>
    </citation>
    <scope>IDENTIFICATION</scope>
</reference>
<evidence type="ECO:0000313" key="3">
    <source>
        <dbReference type="Proteomes" id="UP000694540"/>
    </source>
</evidence>
<accession>A0A8C3WE12</accession>
<dbReference type="Proteomes" id="UP000694540">
    <property type="component" value="Unplaced"/>
</dbReference>
<organism evidence="2 3">
    <name type="scientific">Catagonus wagneri</name>
    <name type="common">Chacoan peccary</name>
    <dbReference type="NCBI Taxonomy" id="51154"/>
    <lineage>
        <taxon>Eukaryota</taxon>
        <taxon>Metazoa</taxon>
        <taxon>Chordata</taxon>
        <taxon>Craniata</taxon>
        <taxon>Vertebrata</taxon>
        <taxon>Euteleostomi</taxon>
        <taxon>Mammalia</taxon>
        <taxon>Eutheria</taxon>
        <taxon>Laurasiatheria</taxon>
        <taxon>Artiodactyla</taxon>
        <taxon>Suina</taxon>
        <taxon>Tayassuidae</taxon>
        <taxon>Catagonus</taxon>
    </lineage>
</organism>
<name>A0A8C3WE12_9CETA</name>
<evidence type="ECO:0000313" key="2">
    <source>
        <dbReference type="Ensembl" id="ENSCWAP00000013018.1"/>
    </source>
</evidence>
<feature type="region of interest" description="Disordered" evidence="1">
    <location>
        <begin position="40"/>
        <end position="72"/>
    </location>
</feature>
<proteinExistence type="predicted"/>
<dbReference type="AlphaFoldDB" id="A0A8C3WE12"/>
<sequence>AACVCVCVCARARVWSSVEGPAPQGGRKAADSMRQMTLGASVRQSPGRGPRLLFQMGPLPRQRRLGGPGGRWGGRTPLWGGFAWPHLVGPSAQTG</sequence>
<reference evidence="2" key="1">
    <citation type="submission" date="2025-08" db="UniProtKB">
        <authorList>
            <consortium name="Ensembl"/>
        </authorList>
    </citation>
    <scope>IDENTIFICATION</scope>
</reference>
<dbReference type="Ensembl" id="ENSCWAT00000014138.1">
    <property type="protein sequence ID" value="ENSCWAP00000013018.1"/>
    <property type="gene ID" value="ENSCWAG00000010143.1"/>
</dbReference>
<keyword evidence="3" id="KW-1185">Reference proteome</keyword>